<evidence type="ECO:0000313" key="1">
    <source>
        <dbReference type="EMBL" id="KAJ6692147.1"/>
    </source>
</evidence>
<proteinExistence type="predicted"/>
<dbReference type="Proteomes" id="UP001151532">
    <property type="component" value="Chromosome 9"/>
</dbReference>
<reference evidence="1" key="1">
    <citation type="submission" date="2022-11" db="EMBL/GenBank/DDBJ databases">
        <authorList>
            <person name="Hyden B.L."/>
            <person name="Feng K."/>
            <person name="Yates T."/>
            <person name="Jawdy S."/>
            <person name="Smart L.B."/>
            <person name="Muchero W."/>
        </authorList>
    </citation>
    <scope>NUCLEOTIDE SEQUENCE</scope>
    <source>
        <tissue evidence="1">Shoot tip</tissue>
    </source>
</reference>
<accession>A0A9Q0SWC2</accession>
<gene>
    <name evidence="1" type="ORF">OIU79_013993</name>
</gene>
<evidence type="ECO:0000313" key="2">
    <source>
        <dbReference type="Proteomes" id="UP001151532"/>
    </source>
</evidence>
<sequence length="89" mass="10292">MQTFAIYSAPSSFHGCNSRINQTEGQVYTRALSPSPAKGPKIEDLPLSWVWPARTCQDRTRHGMRIHDYFQSFFRYLKSSEFTIFTALI</sequence>
<name>A0A9Q0SWC2_SALPP</name>
<protein>
    <submittedName>
        <fullName evidence="1">Uncharacterized protein</fullName>
    </submittedName>
</protein>
<comment type="caution">
    <text evidence="1">The sequence shown here is derived from an EMBL/GenBank/DDBJ whole genome shotgun (WGS) entry which is preliminary data.</text>
</comment>
<dbReference type="EMBL" id="JAPFFK010000018">
    <property type="protein sequence ID" value="KAJ6692147.1"/>
    <property type="molecule type" value="Genomic_DNA"/>
</dbReference>
<organism evidence="1 2">
    <name type="scientific">Salix purpurea</name>
    <name type="common">Purple osier willow</name>
    <dbReference type="NCBI Taxonomy" id="77065"/>
    <lineage>
        <taxon>Eukaryota</taxon>
        <taxon>Viridiplantae</taxon>
        <taxon>Streptophyta</taxon>
        <taxon>Embryophyta</taxon>
        <taxon>Tracheophyta</taxon>
        <taxon>Spermatophyta</taxon>
        <taxon>Magnoliopsida</taxon>
        <taxon>eudicotyledons</taxon>
        <taxon>Gunneridae</taxon>
        <taxon>Pentapetalae</taxon>
        <taxon>rosids</taxon>
        <taxon>fabids</taxon>
        <taxon>Malpighiales</taxon>
        <taxon>Salicaceae</taxon>
        <taxon>Saliceae</taxon>
        <taxon>Salix</taxon>
    </lineage>
</organism>
<reference evidence="1" key="2">
    <citation type="journal article" date="2023" name="Int. J. Mol. Sci.">
        <title>De Novo Assembly and Annotation of 11 Diverse Shrub Willow (Salix) Genomes Reveals Novel Gene Organization in Sex-Linked Regions.</title>
        <authorList>
            <person name="Hyden B."/>
            <person name="Feng K."/>
            <person name="Yates T.B."/>
            <person name="Jawdy S."/>
            <person name="Cereghino C."/>
            <person name="Smart L.B."/>
            <person name="Muchero W."/>
        </authorList>
    </citation>
    <scope>NUCLEOTIDE SEQUENCE</scope>
    <source>
        <tissue evidence="1">Shoot tip</tissue>
    </source>
</reference>
<keyword evidence="2" id="KW-1185">Reference proteome</keyword>
<dbReference type="AlphaFoldDB" id="A0A9Q0SWC2"/>